<evidence type="ECO:0008006" key="8">
    <source>
        <dbReference type="Google" id="ProtNLM"/>
    </source>
</evidence>
<evidence type="ECO:0000256" key="5">
    <source>
        <dbReference type="SAM" id="Phobius"/>
    </source>
</evidence>
<dbReference type="InterPro" id="IPR023271">
    <property type="entry name" value="Aquaporin-like"/>
</dbReference>
<evidence type="ECO:0000256" key="1">
    <source>
        <dbReference type="ARBA" id="ARBA00004141"/>
    </source>
</evidence>
<gene>
    <name evidence="6" type="ORF">ENH_00068580</name>
</gene>
<feature type="transmembrane region" description="Helical" evidence="5">
    <location>
        <begin position="20"/>
        <end position="40"/>
    </location>
</feature>
<evidence type="ECO:0000256" key="4">
    <source>
        <dbReference type="ARBA" id="ARBA00023136"/>
    </source>
</evidence>
<evidence type="ECO:0000256" key="2">
    <source>
        <dbReference type="ARBA" id="ARBA00022692"/>
    </source>
</evidence>
<keyword evidence="2 5" id="KW-0812">Transmembrane</keyword>
<dbReference type="GO" id="GO:0016020">
    <property type="term" value="C:membrane"/>
    <property type="evidence" value="ECO:0007669"/>
    <property type="project" value="UniProtKB-SubCell"/>
</dbReference>
<accession>U6MPG8</accession>
<evidence type="ECO:0000313" key="6">
    <source>
        <dbReference type="EMBL" id="CDJ64384.1"/>
    </source>
</evidence>
<evidence type="ECO:0000256" key="3">
    <source>
        <dbReference type="ARBA" id="ARBA00022989"/>
    </source>
</evidence>
<keyword evidence="7" id="KW-1185">Reference proteome</keyword>
<protein>
    <recommendedName>
        <fullName evidence="8">Formate/nitrite transporter</fullName>
    </recommendedName>
</protein>
<evidence type="ECO:0000313" key="7">
    <source>
        <dbReference type="Proteomes" id="UP000030754"/>
    </source>
</evidence>
<dbReference type="RefSeq" id="XP_013432851.1">
    <property type="nucleotide sequence ID" value="XM_013577397.1"/>
</dbReference>
<reference evidence="6" key="2">
    <citation type="submission" date="2013-10" db="EMBL/GenBank/DDBJ databases">
        <authorList>
            <person name="Aslett M."/>
        </authorList>
    </citation>
    <scope>NUCLEOTIDE SEQUENCE [LARGE SCALE GENOMIC DNA]</scope>
    <source>
        <strain evidence="6">Houghton</strain>
    </source>
</reference>
<reference evidence="6" key="1">
    <citation type="submission" date="2013-10" db="EMBL/GenBank/DDBJ databases">
        <title>Genomic analysis of the causative agents of coccidiosis in chickens.</title>
        <authorList>
            <person name="Reid A.J."/>
            <person name="Blake D."/>
            <person name="Billington K."/>
            <person name="Browne H."/>
            <person name="Dunn M."/>
            <person name="Hung S."/>
            <person name="Kawahara F."/>
            <person name="Miranda-Saavedra D."/>
            <person name="Mourier T."/>
            <person name="Nagra H."/>
            <person name="Otto T.D."/>
            <person name="Rawlings N."/>
            <person name="Sanchez A."/>
            <person name="Sanders M."/>
            <person name="Subramaniam C."/>
            <person name="Tay Y."/>
            <person name="Dear P."/>
            <person name="Doerig C."/>
            <person name="Gruber A."/>
            <person name="Parkinson J."/>
            <person name="Shirley M."/>
            <person name="Wan K.L."/>
            <person name="Berriman M."/>
            <person name="Tomley F."/>
            <person name="Pain A."/>
        </authorList>
    </citation>
    <scope>NUCLEOTIDE SEQUENCE [LARGE SCALE GENOMIC DNA]</scope>
    <source>
        <strain evidence="6">Houghton</strain>
    </source>
</reference>
<comment type="subcellular location">
    <subcellularLocation>
        <location evidence="1">Membrane</location>
        <topology evidence="1">Multi-pass membrane protein</topology>
    </subcellularLocation>
</comment>
<dbReference type="EMBL" id="HG722947">
    <property type="protein sequence ID" value="CDJ64384.1"/>
    <property type="molecule type" value="Genomic_DNA"/>
</dbReference>
<dbReference type="VEuPathDB" id="ToxoDB:ENH_00068580"/>
<keyword evidence="3 5" id="KW-1133">Transmembrane helix</keyword>
<organism evidence="6 7">
    <name type="scientific">Eimeria necatrix</name>
    <dbReference type="NCBI Taxonomy" id="51315"/>
    <lineage>
        <taxon>Eukaryota</taxon>
        <taxon>Sar</taxon>
        <taxon>Alveolata</taxon>
        <taxon>Apicomplexa</taxon>
        <taxon>Conoidasida</taxon>
        <taxon>Coccidia</taxon>
        <taxon>Eucoccidiorida</taxon>
        <taxon>Eimeriorina</taxon>
        <taxon>Eimeriidae</taxon>
        <taxon>Eimeria</taxon>
    </lineage>
</organism>
<keyword evidence="4 5" id="KW-0472">Membrane</keyword>
<name>U6MPG8_9EIME</name>
<dbReference type="Gene3D" id="1.20.1080.10">
    <property type="entry name" value="Glycerol uptake facilitator protein"/>
    <property type="match status" value="1"/>
</dbReference>
<dbReference type="Proteomes" id="UP000030754">
    <property type="component" value="Unassembled WGS sequence"/>
</dbReference>
<dbReference type="AlphaFoldDB" id="U6MPG8"/>
<proteinExistence type="predicted"/>
<dbReference type="OrthoDB" id="4829at2759"/>
<dbReference type="GeneID" id="25476991"/>
<sequence length="90" mass="9784">MMGCEALVGSVVVQNFVPTFLGNMVGGCFSIGAVYWYNFYPVEEYTHRELLGGPQGCPIAPVPALSPAPISSVPLNFLRDANLKEKFQEC</sequence>